<evidence type="ECO:0000256" key="10">
    <source>
        <dbReference type="SAM" id="Phobius"/>
    </source>
</evidence>
<name>A0A139AQC6_GONPJ</name>
<feature type="region of interest" description="Disordered" evidence="9">
    <location>
        <begin position="252"/>
        <end position="276"/>
    </location>
</feature>
<keyword evidence="7 10" id="KW-0472">Membrane</keyword>
<feature type="region of interest" description="Disordered" evidence="9">
    <location>
        <begin position="77"/>
        <end position="137"/>
    </location>
</feature>
<keyword evidence="13" id="KW-1185">Reference proteome</keyword>
<dbReference type="InterPro" id="IPR013083">
    <property type="entry name" value="Znf_RING/FYVE/PHD"/>
</dbReference>
<evidence type="ECO:0000256" key="6">
    <source>
        <dbReference type="ARBA" id="ARBA00022989"/>
    </source>
</evidence>
<dbReference type="GO" id="GO:0008270">
    <property type="term" value="F:zinc ion binding"/>
    <property type="evidence" value="ECO:0007669"/>
    <property type="project" value="UniProtKB-KW"/>
</dbReference>
<evidence type="ECO:0000256" key="4">
    <source>
        <dbReference type="ARBA" id="ARBA00022771"/>
    </source>
</evidence>
<evidence type="ECO:0000313" key="13">
    <source>
        <dbReference type="Proteomes" id="UP000070544"/>
    </source>
</evidence>
<dbReference type="FunFam" id="3.30.40.10:FF:000388">
    <property type="entry name" value="Putative RING zinc finger domain superfamily protein"/>
    <property type="match status" value="1"/>
</dbReference>
<dbReference type="GO" id="GO:0016020">
    <property type="term" value="C:membrane"/>
    <property type="evidence" value="ECO:0007669"/>
    <property type="project" value="UniProtKB-SubCell"/>
</dbReference>
<evidence type="ECO:0000256" key="1">
    <source>
        <dbReference type="ARBA" id="ARBA00004167"/>
    </source>
</evidence>
<keyword evidence="5" id="KW-0862">Zinc</keyword>
<evidence type="ECO:0000259" key="11">
    <source>
        <dbReference type="PROSITE" id="PS50089"/>
    </source>
</evidence>
<dbReference type="Proteomes" id="UP000070544">
    <property type="component" value="Unassembled WGS sequence"/>
</dbReference>
<dbReference type="InterPro" id="IPR001841">
    <property type="entry name" value="Znf_RING"/>
</dbReference>
<dbReference type="SUPFAM" id="SSF57850">
    <property type="entry name" value="RING/U-box"/>
    <property type="match status" value="1"/>
</dbReference>
<evidence type="ECO:0000256" key="5">
    <source>
        <dbReference type="ARBA" id="ARBA00022833"/>
    </source>
</evidence>
<organism evidence="12 13">
    <name type="scientific">Gonapodya prolifera (strain JEL478)</name>
    <name type="common">Monoblepharis prolifera</name>
    <dbReference type="NCBI Taxonomy" id="1344416"/>
    <lineage>
        <taxon>Eukaryota</taxon>
        <taxon>Fungi</taxon>
        <taxon>Fungi incertae sedis</taxon>
        <taxon>Chytridiomycota</taxon>
        <taxon>Chytridiomycota incertae sedis</taxon>
        <taxon>Monoblepharidomycetes</taxon>
        <taxon>Monoblepharidales</taxon>
        <taxon>Gonapodyaceae</taxon>
        <taxon>Gonapodya</taxon>
    </lineage>
</organism>
<evidence type="ECO:0000256" key="9">
    <source>
        <dbReference type="SAM" id="MobiDB-lite"/>
    </source>
</evidence>
<dbReference type="EMBL" id="KQ965741">
    <property type="protein sequence ID" value="KXS18685.1"/>
    <property type="molecule type" value="Genomic_DNA"/>
</dbReference>
<keyword evidence="3" id="KW-0479">Metal-binding</keyword>
<dbReference type="PANTHER" id="PTHR47168">
    <property type="entry name" value="RING ZINC FINGER DOMAIN SUPERFAMILY PROTEIN-RELATED"/>
    <property type="match status" value="1"/>
</dbReference>
<keyword evidence="6 10" id="KW-1133">Transmembrane helix</keyword>
<dbReference type="Pfam" id="PF13639">
    <property type="entry name" value="zf-RING_2"/>
    <property type="match status" value="1"/>
</dbReference>
<gene>
    <name evidence="12" type="ORF">M427DRAFT_53628</name>
</gene>
<dbReference type="AlphaFoldDB" id="A0A139AQC6"/>
<comment type="subcellular location">
    <subcellularLocation>
        <location evidence="1">Membrane</location>
        <topology evidence="1">Single-pass membrane protein</topology>
    </subcellularLocation>
</comment>
<dbReference type="Gene3D" id="3.30.40.10">
    <property type="entry name" value="Zinc/RING finger domain, C3HC4 (zinc finger)"/>
    <property type="match status" value="1"/>
</dbReference>
<sequence>MDPSPSPAPAPMLPTFSEARIGPIGLLWTAGTFVLILGCFLGSCFLLRWKVRNRGDIELSTTHINIAEPSKKLSEEAVKQLPLRPFSRKKDRPELTRKDSAEPPVRSSASSVDEPSVRPPPGALERSKTSPTLVGSNPSQRSVLEVFRSRSVGRVQIEGSSVFGLSLSRISVSSTKGDAKQTQGDEDEEICPICLSEFKDGELLRVLPCDHEYHPECVDHWLTGVDRHCPLCKRDTAVLILSNDTSVSIDIPEEQRLDSGLRSSGEQGEAEGPRAA</sequence>
<evidence type="ECO:0000313" key="12">
    <source>
        <dbReference type="EMBL" id="KXS18685.1"/>
    </source>
</evidence>
<evidence type="ECO:0000256" key="8">
    <source>
        <dbReference type="PROSITE-ProRule" id="PRU00175"/>
    </source>
</evidence>
<dbReference type="SMART" id="SM00184">
    <property type="entry name" value="RING"/>
    <property type="match status" value="1"/>
</dbReference>
<evidence type="ECO:0000256" key="7">
    <source>
        <dbReference type="ARBA" id="ARBA00023136"/>
    </source>
</evidence>
<reference evidence="12 13" key="1">
    <citation type="journal article" date="2015" name="Genome Biol. Evol.">
        <title>Phylogenomic analyses indicate that early fungi evolved digesting cell walls of algal ancestors of land plants.</title>
        <authorList>
            <person name="Chang Y."/>
            <person name="Wang S."/>
            <person name="Sekimoto S."/>
            <person name="Aerts A.L."/>
            <person name="Choi C."/>
            <person name="Clum A."/>
            <person name="LaButti K.M."/>
            <person name="Lindquist E.A."/>
            <person name="Yee Ngan C."/>
            <person name="Ohm R.A."/>
            <person name="Salamov A.A."/>
            <person name="Grigoriev I.V."/>
            <person name="Spatafora J.W."/>
            <person name="Berbee M.L."/>
        </authorList>
    </citation>
    <scope>NUCLEOTIDE SEQUENCE [LARGE SCALE GENOMIC DNA]</scope>
    <source>
        <strain evidence="12 13">JEL478</strain>
    </source>
</reference>
<dbReference type="InterPro" id="IPR051653">
    <property type="entry name" value="E3_ligase_sorting_rcpt"/>
</dbReference>
<feature type="transmembrane region" description="Helical" evidence="10">
    <location>
        <begin position="20"/>
        <end position="47"/>
    </location>
</feature>
<dbReference type="PANTHER" id="PTHR47168:SF1">
    <property type="entry name" value="OS02G0798600 PROTEIN"/>
    <property type="match status" value="1"/>
</dbReference>
<keyword evidence="4 8" id="KW-0863">Zinc-finger</keyword>
<proteinExistence type="predicted"/>
<feature type="compositionally biased region" description="Basic and acidic residues" evidence="9">
    <location>
        <begin position="91"/>
        <end position="101"/>
    </location>
</feature>
<dbReference type="OrthoDB" id="8062037at2759"/>
<feature type="domain" description="RING-type" evidence="11">
    <location>
        <begin position="191"/>
        <end position="233"/>
    </location>
</feature>
<protein>
    <recommendedName>
        <fullName evidence="11">RING-type domain-containing protein</fullName>
    </recommendedName>
</protein>
<evidence type="ECO:0000256" key="2">
    <source>
        <dbReference type="ARBA" id="ARBA00022692"/>
    </source>
</evidence>
<accession>A0A139AQC6</accession>
<keyword evidence="2 10" id="KW-0812">Transmembrane</keyword>
<dbReference type="STRING" id="1344416.A0A139AQC6"/>
<dbReference type="PROSITE" id="PS50089">
    <property type="entry name" value="ZF_RING_2"/>
    <property type="match status" value="1"/>
</dbReference>
<evidence type="ECO:0000256" key="3">
    <source>
        <dbReference type="ARBA" id="ARBA00022723"/>
    </source>
</evidence>